<proteinExistence type="inferred from homology"/>
<keyword evidence="8" id="KW-1185">Reference proteome</keyword>
<dbReference type="Proteomes" id="UP001207930">
    <property type="component" value="Unassembled WGS sequence"/>
</dbReference>
<comment type="similarity">
    <text evidence="1 5">Belongs to the UPF0145 family.</text>
</comment>
<dbReference type="InterPro" id="IPR002765">
    <property type="entry name" value="UPF0145_YbjQ-like"/>
</dbReference>
<evidence type="ECO:0000256" key="3">
    <source>
        <dbReference type="ARBA" id="ARBA00022771"/>
    </source>
</evidence>
<organism evidence="7 8">
    <name type="scientific">Luteolibacter flavescens</name>
    <dbReference type="NCBI Taxonomy" id="1859460"/>
    <lineage>
        <taxon>Bacteria</taxon>
        <taxon>Pseudomonadati</taxon>
        <taxon>Verrucomicrobiota</taxon>
        <taxon>Verrucomicrobiia</taxon>
        <taxon>Verrucomicrobiales</taxon>
        <taxon>Verrucomicrobiaceae</taxon>
        <taxon>Luteolibacter</taxon>
    </lineage>
</organism>
<gene>
    <name evidence="7" type="ORF">OKA04_18920</name>
</gene>
<protein>
    <recommendedName>
        <fullName evidence="5">UPF0145 protein OKA04_18920</fullName>
    </recommendedName>
</protein>
<evidence type="ECO:0000259" key="6">
    <source>
        <dbReference type="PROSITE" id="PS01358"/>
    </source>
</evidence>
<evidence type="ECO:0000256" key="5">
    <source>
        <dbReference type="HAMAP-Rule" id="MF_00338"/>
    </source>
</evidence>
<keyword evidence="4" id="KW-0862">Zinc</keyword>
<keyword evidence="3" id="KW-0863">Zinc-finger</keyword>
<name>A0ABT3FTC3_9BACT</name>
<dbReference type="Pfam" id="PF01906">
    <property type="entry name" value="YbjQ_1"/>
    <property type="match status" value="1"/>
</dbReference>
<dbReference type="InterPro" id="IPR001876">
    <property type="entry name" value="Znf_RanBP2"/>
</dbReference>
<accession>A0ABT3FTC3</accession>
<comment type="caution">
    <text evidence="7">The sequence shown here is derived from an EMBL/GenBank/DDBJ whole genome shotgun (WGS) entry which is preliminary data.</text>
</comment>
<evidence type="ECO:0000313" key="8">
    <source>
        <dbReference type="Proteomes" id="UP001207930"/>
    </source>
</evidence>
<dbReference type="PANTHER" id="PTHR34068:SF1">
    <property type="entry name" value="UPF0145 PROTEIN YBJQ"/>
    <property type="match status" value="1"/>
</dbReference>
<evidence type="ECO:0000256" key="1">
    <source>
        <dbReference type="ARBA" id="ARBA00010751"/>
    </source>
</evidence>
<feature type="domain" description="RanBP2-type" evidence="6">
    <location>
        <begin position="3"/>
        <end position="22"/>
    </location>
</feature>
<dbReference type="EMBL" id="JAPDDS010000012">
    <property type="protein sequence ID" value="MCW1886820.1"/>
    <property type="molecule type" value="Genomic_DNA"/>
</dbReference>
<evidence type="ECO:0000256" key="2">
    <source>
        <dbReference type="ARBA" id="ARBA00022723"/>
    </source>
</evidence>
<dbReference type="PROSITE" id="PS01358">
    <property type="entry name" value="ZF_RANBP2_1"/>
    <property type="match status" value="1"/>
</dbReference>
<dbReference type="RefSeq" id="WP_264502773.1">
    <property type="nucleotide sequence ID" value="NZ_JAPDDS010000012.1"/>
</dbReference>
<evidence type="ECO:0000313" key="7">
    <source>
        <dbReference type="EMBL" id="MCW1886820.1"/>
    </source>
</evidence>
<dbReference type="InterPro" id="IPR035439">
    <property type="entry name" value="UPF0145_dom_sf"/>
</dbReference>
<dbReference type="SUPFAM" id="SSF117782">
    <property type="entry name" value="YbjQ-like"/>
    <property type="match status" value="1"/>
</dbReference>
<dbReference type="PANTHER" id="PTHR34068">
    <property type="entry name" value="UPF0145 PROTEIN YBJQ"/>
    <property type="match status" value="1"/>
</dbReference>
<dbReference type="Gene3D" id="3.30.110.70">
    <property type="entry name" value="Hypothetical protein apc22750. Chain B"/>
    <property type="match status" value="1"/>
</dbReference>
<sequence>MSWRCKECGALNDDLHPKCWKCGSGGIYQAGQAAAAKNGKIIHCSTTVGIPGREVASSLGVVFGEMVLGTSVFRDLLAGLQDLVGARSGTYENKLKEGRDIAFRELMREAESLGADAVIGIDVDYETVAQTMLMICVSGTAVTLKPEPTAEKM</sequence>
<keyword evidence="2" id="KW-0479">Metal-binding</keyword>
<reference evidence="7 8" key="1">
    <citation type="submission" date="2022-10" db="EMBL/GenBank/DDBJ databases">
        <title>Luteolibacter flavescens strain MCCC 1K03193, whole genome shotgun sequencing project.</title>
        <authorList>
            <person name="Zhao G."/>
            <person name="Shen L."/>
        </authorList>
    </citation>
    <scope>NUCLEOTIDE SEQUENCE [LARGE SCALE GENOMIC DNA]</scope>
    <source>
        <strain evidence="7 8">MCCC 1K03193</strain>
    </source>
</reference>
<evidence type="ECO:0000256" key="4">
    <source>
        <dbReference type="ARBA" id="ARBA00022833"/>
    </source>
</evidence>
<dbReference type="HAMAP" id="MF_00338">
    <property type="entry name" value="UPF0145"/>
    <property type="match status" value="1"/>
</dbReference>